<dbReference type="Proteomes" id="UP000789525">
    <property type="component" value="Unassembled WGS sequence"/>
</dbReference>
<evidence type="ECO:0000313" key="2">
    <source>
        <dbReference type="Proteomes" id="UP000789525"/>
    </source>
</evidence>
<name>A0ACA9JW39_9GLOM</name>
<organism evidence="1 2">
    <name type="scientific">Acaulospora colombiana</name>
    <dbReference type="NCBI Taxonomy" id="27376"/>
    <lineage>
        <taxon>Eukaryota</taxon>
        <taxon>Fungi</taxon>
        <taxon>Fungi incertae sedis</taxon>
        <taxon>Mucoromycota</taxon>
        <taxon>Glomeromycotina</taxon>
        <taxon>Glomeromycetes</taxon>
        <taxon>Diversisporales</taxon>
        <taxon>Acaulosporaceae</taxon>
        <taxon>Acaulospora</taxon>
    </lineage>
</organism>
<dbReference type="EMBL" id="CAJVPT010000131">
    <property type="protein sequence ID" value="CAG8439310.1"/>
    <property type="molecule type" value="Genomic_DNA"/>
</dbReference>
<protein>
    <submittedName>
        <fullName evidence="1">16165_t:CDS:1</fullName>
    </submittedName>
</protein>
<sequence length="322" mass="37280">MSLMIDNPNYSDIKIICGDAVSFNACSAILAARSETFSQILCNYDVINIKNRELHFRMISGEIMRFILEFIYTGKLNGETERYESDVEEEDDEEEYDFLNVDNVFELYIAADYFQMVKLQEIIVDYLKKVCKHEGENIAPELLTSAVKHMRHILDDDTTIPSSPSLSKHTDNEMKTLLLDTVSRISLDKIKFGRLSLNALEYLLKYTYPRRKYLNILEYLVLRYALLLSARSVSKDAFISLENRLPISNNIKRERPRILDRNDTLATFSSVRNSISDIVTPLLEYIAFRKIDGNILKDLIEPLGIIKKRYHVGSLSIPRNRI</sequence>
<reference evidence="1" key="1">
    <citation type="submission" date="2021-06" db="EMBL/GenBank/DDBJ databases">
        <authorList>
            <person name="Kallberg Y."/>
            <person name="Tangrot J."/>
            <person name="Rosling A."/>
        </authorList>
    </citation>
    <scope>NUCLEOTIDE SEQUENCE</scope>
    <source>
        <strain evidence="1">CL356</strain>
    </source>
</reference>
<proteinExistence type="predicted"/>
<gene>
    <name evidence="1" type="ORF">ACOLOM_LOCUS125</name>
</gene>
<evidence type="ECO:0000313" key="1">
    <source>
        <dbReference type="EMBL" id="CAG8439310.1"/>
    </source>
</evidence>
<accession>A0ACA9JW39</accession>
<keyword evidence="2" id="KW-1185">Reference proteome</keyword>
<comment type="caution">
    <text evidence="1">The sequence shown here is derived from an EMBL/GenBank/DDBJ whole genome shotgun (WGS) entry which is preliminary data.</text>
</comment>